<dbReference type="Proteomes" id="UP000279833">
    <property type="component" value="Unassembled WGS sequence"/>
</dbReference>
<sequence length="98" mass="11103">MKLSDTRSNRQGAPVPLRLQLSYAIGIAEPLAINVNSYGTAKISDKKLLDIIVNNFDLRPGVIVKDLDLRTPRYLQTAVYGHFGRPEFPWEQCKKLTF</sequence>
<evidence type="ECO:0000313" key="11">
    <source>
        <dbReference type="WBParaSite" id="SCUD_0000365501-mRNA-1"/>
    </source>
</evidence>
<dbReference type="AlphaFoldDB" id="A0A183JLS4"/>
<proteinExistence type="predicted"/>
<keyword evidence="3" id="KW-0479">Metal-binding</keyword>
<dbReference type="GO" id="GO:0046872">
    <property type="term" value="F:metal ion binding"/>
    <property type="evidence" value="ECO:0007669"/>
    <property type="project" value="UniProtKB-KW"/>
</dbReference>
<keyword evidence="6" id="KW-0460">Magnesium</keyword>
<protein>
    <submittedName>
        <fullName evidence="11">S-AdoMet_synt_C domain-containing protein</fullName>
    </submittedName>
</protein>
<evidence type="ECO:0000313" key="9">
    <source>
        <dbReference type="EMBL" id="VDO83530.1"/>
    </source>
</evidence>
<dbReference type="GO" id="GO:0005524">
    <property type="term" value="F:ATP binding"/>
    <property type="evidence" value="ECO:0007669"/>
    <property type="project" value="UniProtKB-KW"/>
</dbReference>
<dbReference type="Pfam" id="PF02773">
    <property type="entry name" value="S-AdoMet_synt_C"/>
    <property type="match status" value="1"/>
</dbReference>
<dbReference type="EMBL" id="UZAK01004268">
    <property type="protein sequence ID" value="VDO83530.1"/>
    <property type="molecule type" value="Genomic_DNA"/>
</dbReference>
<dbReference type="STRING" id="6186.A0A183JLS4"/>
<dbReference type="GO" id="GO:0006730">
    <property type="term" value="P:one-carbon metabolic process"/>
    <property type="evidence" value="ECO:0007669"/>
    <property type="project" value="UniProtKB-KW"/>
</dbReference>
<dbReference type="GO" id="GO:0004478">
    <property type="term" value="F:methionine adenosyltransferase activity"/>
    <property type="evidence" value="ECO:0007669"/>
    <property type="project" value="InterPro"/>
</dbReference>
<keyword evidence="5" id="KW-0067">ATP-binding</keyword>
<accession>A0A183JLS4</accession>
<evidence type="ECO:0000256" key="2">
    <source>
        <dbReference type="ARBA" id="ARBA00022679"/>
    </source>
</evidence>
<feature type="domain" description="S-adenosylmethionine synthetase C-terminal" evidence="8">
    <location>
        <begin position="18"/>
        <end position="92"/>
    </location>
</feature>
<keyword evidence="7" id="KW-0630">Potassium</keyword>
<evidence type="ECO:0000256" key="1">
    <source>
        <dbReference type="ARBA" id="ARBA00022563"/>
    </source>
</evidence>
<keyword evidence="10" id="KW-1185">Reference proteome</keyword>
<dbReference type="GO" id="GO:0006556">
    <property type="term" value="P:S-adenosylmethionine biosynthetic process"/>
    <property type="evidence" value="ECO:0007669"/>
    <property type="project" value="InterPro"/>
</dbReference>
<dbReference type="InterPro" id="IPR002133">
    <property type="entry name" value="S-AdoMet_synthetase"/>
</dbReference>
<gene>
    <name evidence="9" type="ORF">SCUD_LOCUS3655</name>
</gene>
<evidence type="ECO:0000256" key="3">
    <source>
        <dbReference type="ARBA" id="ARBA00022723"/>
    </source>
</evidence>
<dbReference type="InterPro" id="IPR022636">
    <property type="entry name" value="S-AdoMet_synthetase_sfam"/>
</dbReference>
<dbReference type="WBParaSite" id="SCUD_0000365501-mRNA-1">
    <property type="protein sequence ID" value="SCUD_0000365501-mRNA-1"/>
    <property type="gene ID" value="SCUD_0000365501"/>
</dbReference>
<evidence type="ECO:0000313" key="10">
    <source>
        <dbReference type="Proteomes" id="UP000279833"/>
    </source>
</evidence>
<keyword evidence="2" id="KW-0808">Transferase</keyword>
<reference evidence="9 10" key="2">
    <citation type="submission" date="2018-11" db="EMBL/GenBank/DDBJ databases">
        <authorList>
            <consortium name="Pathogen Informatics"/>
        </authorList>
    </citation>
    <scope>NUCLEOTIDE SEQUENCE [LARGE SCALE GENOMIC DNA]</scope>
    <source>
        <strain evidence="9">Dakar</strain>
        <strain evidence="10">Dakar, Senegal</strain>
    </source>
</reference>
<evidence type="ECO:0000256" key="6">
    <source>
        <dbReference type="ARBA" id="ARBA00022842"/>
    </source>
</evidence>
<name>A0A183JLS4_9TREM</name>
<evidence type="ECO:0000256" key="7">
    <source>
        <dbReference type="ARBA" id="ARBA00022958"/>
    </source>
</evidence>
<organism evidence="11">
    <name type="scientific">Schistosoma curassoni</name>
    <dbReference type="NCBI Taxonomy" id="6186"/>
    <lineage>
        <taxon>Eukaryota</taxon>
        <taxon>Metazoa</taxon>
        <taxon>Spiralia</taxon>
        <taxon>Lophotrochozoa</taxon>
        <taxon>Platyhelminthes</taxon>
        <taxon>Trematoda</taxon>
        <taxon>Digenea</taxon>
        <taxon>Strigeidida</taxon>
        <taxon>Schistosomatoidea</taxon>
        <taxon>Schistosomatidae</taxon>
        <taxon>Schistosoma</taxon>
    </lineage>
</organism>
<evidence type="ECO:0000259" key="8">
    <source>
        <dbReference type="Pfam" id="PF02773"/>
    </source>
</evidence>
<evidence type="ECO:0000256" key="4">
    <source>
        <dbReference type="ARBA" id="ARBA00022741"/>
    </source>
</evidence>
<dbReference type="PANTHER" id="PTHR11964">
    <property type="entry name" value="S-ADENOSYLMETHIONINE SYNTHETASE"/>
    <property type="match status" value="1"/>
</dbReference>
<dbReference type="Gene3D" id="3.30.300.10">
    <property type="match status" value="1"/>
</dbReference>
<dbReference type="SUPFAM" id="SSF55973">
    <property type="entry name" value="S-adenosylmethionine synthetase"/>
    <property type="match status" value="1"/>
</dbReference>
<evidence type="ECO:0000256" key="5">
    <source>
        <dbReference type="ARBA" id="ARBA00022840"/>
    </source>
</evidence>
<dbReference type="InterPro" id="IPR022630">
    <property type="entry name" value="S-AdoMet_synt_C"/>
</dbReference>
<keyword evidence="1" id="KW-0554">One-carbon metabolism</keyword>
<reference evidence="11" key="1">
    <citation type="submission" date="2016-06" db="UniProtKB">
        <authorList>
            <consortium name="WormBaseParasite"/>
        </authorList>
    </citation>
    <scope>IDENTIFICATION</scope>
</reference>
<keyword evidence="4" id="KW-0547">Nucleotide-binding</keyword>